<dbReference type="GO" id="GO:0005975">
    <property type="term" value="P:carbohydrate metabolic process"/>
    <property type="evidence" value="ECO:0007669"/>
    <property type="project" value="UniProtKB-UniRule"/>
</dbReference>
<feature type="binding site" evidence="9">
    <location>
        <begin position="48"/>
        <end position="50"/>
    </location>
    <ligand>
        <name>substrate</name>
    </ligand>
</feature>
<comment type="similarity">
    <text evidence="3 9">Belongs to the SIS family. GmhA subfamily.</text>
</comment>
<feature type="binding site" evidence="9">
    <location>
        <begin position="90"/>
        <end position="91"/>
    </location>
    <ligand>
        <name>substrate</name>
    </ligand>
</feature>
<dbReference type="EC" id="5.3.1.28" evidence="9"/>
<comment type="function">
    <text evidence="9">Catalyzes the isomerization of sedoheptulose 7-phosphate in D-glycero-D-manno-heptose 7-phosphate.</text>
</comment>
<dbReference type="Gene3D" id="3.40.50.10490">
    <property type="entry name" value="Glucose-6-phosphate isomerase like protein, domain 1"/>
    <property type="match status" value="1"/>
</dbReference>
<comment type="caution">
    <text evidence="11">The sequence shown here is derived from an EMBL/GenBank/DDBJ whole genome shotgun (WGS) entry which is preliminary data.</text>
</comment>
<dbReference type="PROSITE" id="PS51464">
    <property type="entry name" value="SIS"/>
    <property type="match status" value="1"/>
</dbReference>
<keyword evidence="5 9" id="KW-0479">Metal-binding</keyword>
<feature type="binding site" evidence="9">
    <location>
        <begin position="116"/>
        <end position="118"/>
    </location>
    <ligand>
        <name>substrate</name>
    </ligand>
</feature>
<dbReference type="EMBL" id="QTUC01000001">
    <property type="protein sequence ID" value="REF36913.1"/>
    <property type="molecule type" value="Genomic_DNA"/>
</dbReference>
<comment type="pathway">
    <text evidence="9">Carbohydrate biosynthesis; D-glycero-D-manno-heptose 7-phosphate biosynthesis; D-glycero-alpha-D-manno-heptose 7-phosphate and D-glycero-beta-D-manno-heptose 7-phosphate from sedoheptulose 7-phosphate: step 1/1.</text>
</comment>
<comment type="miscellaneous">
    <text evidence="9">The reaction produces a racemic mixture of D-glycero-alpha-D-manno-heptose 7-phosphate and D-glycero-beta-D-manno-heptose 7-phosphate.</text>
</comment>
<dbReference type="InterPro" id="IPR035461">
    <property type="entry name" value="GmhA/DiaA"/>
</dbReference>
<feature type="binding site" evidence="9">
    <location>
        <position position="168"/>
    </location>
    <ligand>
        <name>substrate</name>
    </ligand>
</feature>
<feature type="domain" description="SIS" evidence="10">
    <location>
        <begin position="33"/>
        <end position="192"/>
    </location>
</feature>
<evidence type="ECO:0000313" key="12">
    <source>
        <dbReference type="Proteomes" id="UP000256485"/>
    </source>
</evidence>
<dbReference type="GO" id="GO:0008968">
    <property type="term" value="F:D-sedoheptulose 7-phosphate isomerase activity"/>
    <property type="evidence" value="ECO:0007669"/>
    <property type="project" value="UniProtKB-UniRule"/>
</dbReference>
<dbReference type="Proteomes" id="UP000256485">
    <property type="component" value="Unassembled WGS sequence"/>
</dbReference>
<evidence type="ECO:0000256" key="8">
    <source>
        <dbReference type="ARBA" id="ARBA00023277"/>
    </source>
</evidence>
<comment type="cofactor">
    <cofactor evidence="9">
        <name>Zn(2+)</name>
        <dbReference type="ChEBI" id="CHEBI:29105"/>
    </cofactor>
    <text evidence="9">Binds 1 zinc ion per subunit.</text>
</comment>
<comment type="subcellular location">
    <subcellularLocation>
        <location evidence="2 9">Cytoplasm</location>
    </subcellularLocation>
</comment>
<evidence type="ECO:0000256" key="4">
    <source>
        <dbReference type="ARBA" id="ARBA00022490"/>
    </source>
</evidence>
<dbReference type="CDD" id="cd05006">
    <property type="entry name" value="SIS_GmhA"/>
    <property type="match status" value="1"/>
</dbReference>
<evidence type="ECO:0000256" key="9">
    <source>
        <dbReference type="HAMAP-Rule" id="MF_00067"/>
    </source>
</evidence>
<name>A0A3D9V877_THECX</name>
<dbReference type="GO" id="GO:0097367">
    <property type="term" value="F:carbohydrate derivative binding"/>
    <property type="evidence" value="ECO:0007669"/>
    <property type="project" value="InterPro"/>
</dbReference>
<dbReference type="InterPro" id="IPR050099">
    <property type="entry name" value="SIS_GmhA/DiaA_subfam"/>
</dbReference>
<evidence type="ECO:0000256" key="5">
    <source>
        <dbReference type="ARBA" id="ARBA00022723"/>
    </source>
</evidence>
<keyword evidence="7 9" id="KW-0413">Isomerase</keyword>
<evidence type="ECO:0000256" key="7">
    <source>
        <dbReference type="ARBA" id="ARBA00023235"/>
    </source>
</evidence>
<keyword evidence="6 9" id="KW-0862">Zinc</keyword>
<dbReference type="PANTHER" id="PTHR30390:SF6">
    <property type="entry name" value="DNAA INITIATOR-ASSOCIATING PROTEIN DIAA"/>
    <property type="match status" value="1"/>
</dbReference>
<dbReference type="RefSeq" id="WP_245941085.1">
    <property type="nucleotide sequence ID" value="NZ_QTUC01000001.1"/>
</dbReference>
<dbReference type="SUPFAM" id="SSF53697">
    <property type="entry name" value="SIS domain"/>
    <property type="match status" value="1"/>
</dbReference>
<feature type="binding site" evidence="9">
    <location>
        <position position="121"/>
    </location>
    <ligand>
        <name>substrate</name>
    </ligand>
</feature>
<dbReference type="AlphaFoldDB" id="A0A3D9V877"/>
<dbReference type="GO" id="GO:2001061">
    <property type="term" value="P:D-glycero-D-manno-heptose 7-phosphate biosynthetic process"/>
    <property type="evidence" value="ECO:0007669"/>
    <property type="project" value="UniProtKB-UniPathway"/>
</dbReference>
<proteinExistence type="inferred from homology"/>
<gene>
    <name evidence="9" type="primary">gmhA</name>
    <name evidence="11" type="ORF">DFJ64_2348</name>
</gene>
<feature type="binding site" evidence="9">
    <location>
        <position position="61"/>
    </location>
    <ligand>
        <name>substrate</name>
    </ligand>
</feature>
<feature type="binding site" evidence="9">
    <location>
        <position position="57"/>
    </location>
    <ligand>
        <name>Zn(2+)</name>
        <dbReference type="ChEBI" id="CHEBI:29105"/>
    </ligand>
</feature>
<organism evidence="11 12">
    <name type="scientific">Thermasporomyces composti</name>
    <dbReference type="NCBI Taxonomy" id="696763"/>
    <lineage>
        <taxon>Bacteria</taxon>
        <taxon>Bacillati</taxon>
        <taxon>Actinomycetota</taxon>
        <taxon>Actinomycetes</taxon>
        <taxon>Propionibacteriales</taxon>
        <taxon>Nocardioidaceae</taxon>
        <taxon>Thermasporomyces</taxon>
    </lineage>
</organism>
<evidence type="ECO:0000256" key="2">
    <source>
        <dbReference type="ARBA" id="ARBA00004496"/>
    </source>
</evidence>
<keyword evidence="8 9" id="KW-0119">Carbohydrate metabolism</keyword>
<dbReference type="InterPro" id="IPR001347">
    <property type="entry name" value="SIS_dom"/>
</dbReference>
<evidence type="ECO:0000313" key="11">
    <source>
        <dbReference type="EMBL" id="REF36913.1"/>
    </source>
</evidence>
<dbReference type="GO" id="GO:0005737">
    <property type="term" value="C:cytoplasm"/>
    <property type="evidence" value="ECO:0007669"/>
    <property type="project" value="UniProtKB-SubCell"/>
</dbReference>
<keyword evidence="12" id="KW-1185">Reference proteome</keyword>
<accession>A0A3D9V877</accession>
<keyword evidence="4 9" id="KW-0963">Cytoplasm</keyword>
<feature type="binding site" evidence="9">
    <location>
        <position position="176"/>
    </location>
    <ligand>
        <name>Zn(2+)</name>
        <dbReference type="ChEBI" id="CHEBI:29105"/>
    </ligand>
</feature>
<feature type="binding site" evidence="9">
    <location>
        <position position="61"/>
    </location>
    <ligand>
        <name>Zn(2+)</name>
        <dbReference type="ChEBI" id="CHEBI:29105"/>
    </ligand>
</feature>
<evidence type="ECO:0000256" key="1">
    <source>
        <dbReference type="ARBA" id="ARBA00000348"/>
    </source>
</evidence>
<dbReference type="InterPro" id="IPR046348">
    <property type="entry name" value="SIS_dom_sf"/>
</dbReference>
<comment type="catalytic activity">
    <reaction evidence="1 9">
        <text>2 D-sedoheptulose 7-phosphate = D-glycero-alpha-D-manno-heptose 7-phosphate + D-glycero-beta-D-manno-heptose 7-phosphate</text>
        <dbReference type="Rhea" id="RHEA:27489"/>
        <dbReference type="ChEBI" id="CHEBI:57483"/>
        <dbReference type="ChEBI" id="CHEBI:60203"/>
        <dbReference type="ChEBI" id="CHEBI:60204"/>
        <dbReference type="EC" id="5.3.1.28"/>
    </reaction>
</comment>
<dbReference type="HAMAP" id="MF_00067">
    <property type="entry name" value="GmhA"/>
    <property type="match status" value="1"/>
</dbReference>
<dbReference type="InterPro" id="IPR004515">
    <property type="entry name" value="Phosphoheptose_Isoase"/>
</dbReference>
<evidence type="ECO:0000259" key="10">
    <source>
        <dbReference type="PROSITE" id="PS51464"/>
    </source>
</evidence>
<dbReference type="PANTHER" id="PTHR30390">
    <property type="entry name" value="SEDOHEPTULOSE 7-PHOSPHATE ISOMERASE / DNAA INITIATOR-ASSOCIATING FACTOR FOR REPLICATION INITIATION"/>
    <property type="match status" value="1"/>
</dbReference>
<dbReference type="Pfam" id="PF13580">
    <property type="entry name" value="SIS_2"/>
    <property type="match status" value="1"/>
</dbReference>
<dbReference type="GO" id="GO:0008270">
    <property type="term" value="F:zinc ion binding"/>
    <property type="evidence" value="ECO:0007669"/>
    <property type="project" value="UniProtKB-UniRule"/>
</dbReference>
<evidence type="ECO:0000256" key="3">
    <source>
        <dbReference type="ARBA" id="ARBA00009894"/>
    </source>
</evidence>
<dbReference type="UniPathway" id="UPA00041">
    <property type="reaction ID" value="UER00436"/>
</dbReference>
<feature type="binding site" evidence="9">
    <location>
        <position position="168"/>
    </location>
    <ligand>
        <name>Zn(2+)</name>
        <dbReference type="ChEBI" id="CHEBI:29105"/>
    </ligand>
</feature>
<evidence type="ECO:0000256" key="6">
    <source>
        <dbReference type="ARBA" id="ARBA00022833"/>
    </source>
</evidence>
<sequence>MIEEHFAALRRTVGRMETDRAVMATLRRWGSHLAGVLQTGGRLLACGNGGSAAEAQHLTSEVTGRFRRDRPPYAALALHADTSAITAILNDYGPDEVFARQVRAHGRPGDVLVALSTSGRSANVLAAAANAHAMGLTTWALTGPQPNQLASICDDGICVPADEVATVQEVHLLLIHALCEVLDEALRARRPLGEEEPA</sequence>
<reference evidence="11 12" key="1">
    <citation type="submission" date="2018-08" db="EMBL/GenBank/DDBJ databases">
        <title>Sequencing the genomes of 1000 actinobacteria strains.</title>
        <authorList>
            <person name="Klenk H.-P."/>
        </authorList>
    </citation>
    <scope>NUCLEOTIDE SEQUENCE [LARGE SCALE GENOMIC DNA]</scope>
    <source>
        <strain evidence="11 12">DSM 22891</strain>
    </source>
</reference>
<protein>
    <recommendedName>
        <fullName evidence="9">Phosphoheptose isomerase</fullName>
        <ecNumber evidence="9">5.3.1.28</ecNumber>
    </recommendedName>
    <alternativeName>
        <fullName evidence="9">Sedoheptulose 7-phosphate isomerase</fullName>
    </alternativeName>
</protein>